<feature type="transmembrane region" description="Helical" evidence="2">
    <location>
        <begin position="75"/>
        <end position="97"/>
    </location>
</feature>
<reference evidence="3 4" key="1">
    <citation type="journal article" date="2014" name="PLoS Genet.">
        <title>Phylogenetically driven sequencing of extremely halophilic archaea reveals strategies for static and dynamic osmo-response.</title>
        <authorList>
            <person name="Becker E.A."/>
            <person name="Seitzer P.M."/>
            <person name="Tritt A."/>
            <person name="Larsen D."/>
            <person name="Krusor M."/>
            <person name="Yao A.I."/>
            <person name="Wu D."/>
            <person name="Madern D."/>
            <person name="Eisen J.A."/>
            <person name="Darling A.E."/>
            <person name="Facciotti M.T."/>
        </authorList>
    </citation>
    <scope>NUCLEOTIDE SEQUENCE [LARGE SCALE GENOMIC DNA]</scope>
    <source>
        <strain evidence="3 4">DSM 12281</strain>
    </source>
</reference>
<dbReference type="PATRIC" id="fig|1230458.4.peg.2667"/>
<evidence type="ECO:0000256" key="1">
    <source>
        <dbReference type="SAM" id="MobiDB-lite"/>
    </source>
</evidence>
<feature type="transmembrane region" description="Helical" evidence="2">
    <location>
        <begin position="41"/>
        <end position="63"/>
    </location>
</feature>
<accession>L9ZWJ6</accession>
<keyword evidence="4" id="KW-1185">Reference proteome</keyword>
<dbReference type="Proteomes" id="UP000011648">
    <property type="component" value="Unassembled WGS sequence"/>
</dbReference>
<evidence type="ECO:0000256" key="2">
    <source>
        <dbReference type="SAM" id="Phobius"/>
    </source>
</evidence>
<gene>
    <name evidence="3" type="ORF">C484_13216</name>
</gene>
<dbReference type="AlphaFoldDB" id="L9ZWJ6"/>
<evidence type="ECO:0000313" key="3">
    <source>
        <dbReference type="EMBL" id="ELY89962.1"/>
    </source>
</evidence>
<dbReference type="InterPro" id="IPR058278">
    <property type="entry name" value="DUF7972"/>
</dbReference>
<comment type="caution">
    <text evidence="3">The sequence shown here is derived from an EMBL/GenBank/DDBJ whole genome shotgun (WGS) entry which is preliminary data.</text>
</comment>
<feature type="region of interest" description="Disordered" evidence="1">
    <location>
        <begin position="1"/>
        <end position="20"/>
    </location>
</feature>
<feature type="transmembrane region" description="Helical" evidence="2">
    <location>
        <begin position="268"/>
        <end position="287"/>
    </location>
</feature>
<feature type="transmembrane region" description="Helical" evidence="2">
    <location>
        <begin position="302"/>
        <end position="325"/>
    </location>
</feature>
<sequence>MHTASSDATDEASGDSSVTDENGGNRLGGLRMWLLLRVDRLALAGVILALIFVILIGTSQLGFSPHRWIVDTQGSIAFIFSSFIGAIITGTSIVVTINQLVLSQELGAIGSQRSRMEEATSFRADTEDTISEDISPPEPGSFLYELVDGVQERAGELESAVSESRDEELRSTIEEYTDDIRQNAETVKDNLEDAQFGTFEVLWGALQYNYSRKIYDARSIQVDHADSLSDEAEENLEDVISTLRLFAPAREHFKTLYFQWELINLSRVLLYVAISALTVMGVLLMYVDASSFPGVTLGVDNLVWVSSVGFVVGVSPFVLFTTYILRIVTVAKRTLAMGPFILRESERDEDLG</sequence>
<name>L9ZWJ6_9EURY</name>
<keyword evidence="2" id="KW-0812">Transmembrane</keyword>
<dbReference type="EMBL" id="AOIL01000048">
    <property type="protein sequence ID" value="ELY89962.1"/>
    <property type="molecule type" value="Genomic_DNA"/>
</dbReference>
<proteinExistence type="predicted"/>
<dbReference type="OrthoDB" id="202254at2157"/>
<evidence type="ECO:0000313" key="4">
    <source>
        <dbReference type="Proteomes" id="UP000011648"/>
    </source>
</evidence>
<dbReference type="Pfam" id="PF25927">
    <property type="entry name" value="DUF7972"/>
    <property type="match status" value="1"/>
</dbReference>
<keyword evidence="2" id="KW-0472">Membrane</keyword>
<keyword evidence="2" id="KW-1133">Transmembrane helix</keyword>
<protein>
    <submittedName>
        <fullName evidence="3">Uncharacterized protein</fullName>
    </submittedName>
</protein>
<dbReference type="RefSeq" id="WP_006826349.1">
    <property type="nucleotide sequence ID" value="NZ_AOIL01000048.1"/>
</dbReference>
<organism evidence="3 4">
    <name type="scientific">Natrialba taiwanensis DSM 12281</name>
    <dbReference type="NCBI Taxonomy" id="1230458"/>
    <lineage>
        <taxon>Archaea</taxon>
        <taxon>Methanobacteriati</taxon>
        <taxon>Methanobacteriota</taxon>
        <taxon>Stenosarchaea group</taxon>
        <taxon>Halobacteria</taxon>
        <taxon>Halobacteriales</taxon>
        <taxon>Natrialbaceae</taxon>
        <taxon>Natrialba</taxon>
    </lineage>
</organism>